<keyword evidence="3" id="KW-1185">Reference proteome</keyword>
<dbReference type="SUPFAM" id="SSF48403">
    <property type="entry name" value="Ankyrin repeat"/>
    <property type="match status" value="1"/>
</dbReference>
<evidence type="ECO:0000256" key="1">
    <source>
        <dbReference type="SAM" id="MobiDB-lite"/>
    </source>
</evidence>
<dbReference type="InterPro" id="IPR011989">
    <property type="entry name" value="ARM-like"/>
</dbReference>
<dbReference type="InterPro" id="IPR000225">
    <property type="entry name" value="Armadillo"/>
</dbReference>
<dbReference type="InterPro" id="IPR016024">
    <property type="entry name" value="ARM-type_fold"/>
</dbReference>
<dbReference type="InterPro" id="IPR036770">
    <property type="entry name" value="Ankyrin_rpt-contain_sf"/>
</dbReference>
<proteinExistence type="predicted"/>
<sequence>MLIKELKMADEFDDTGWAQIHHASQRGFVKSISFFLQDDPDLLELETKDERQLTPFLCAVDGGKTDSIQHLMDAGGKIDAMSAQNHGAIEICAMKQYIEVLEYFMKLDEPKLPVWKHLLRFLQSESDEEADAAGRCLRTLTQGSKAGGINPYWEHVYNNGGIPIIVKVAKSSIGEDAKVPTFQTLLNILSKPEVKEQVASSGGIPVFIRLLKSEKRYLIQLSAEILKEMATVKQYVELEVNNNIIPSLLKVLQTCHDPEVLVQIMDCFSNIANAEPKFQTQIGTTPNLVQTIVNLFEDQSDRAFLYSLCNAVGNICDHEENNQNMFVDNSVTRHIIVLTRFRSKEIQVSAVIAIYKLVHQNPHTQQVVVSENVTELLMELLKKTRAENVQEKTALALWALAGKEFDVKRYLATQIEVNLLIDFVNSNSEDLHFIGLEALTVLAQGPLNYQTEIAVANGIAPLGRLIRSEKEYIVLSVVRAMSALCVGVGFVPHPKNQDTILKFRGIKYLVALMVHSANEEIQVESAIALGSIALGNQTALEDINNNIDFSYVRILKLMYSEDPKVRLLAGHALATFAYNNINQQKVIAEQGGVRFNCFIQFLQSDEEFYRCNAAFQVVVLARIIPDEEQALSSAAGIKLLVDLLQDSESNDILALAADCIARLAHTRAGVPSAIVSIKTVDHLCSLLTRQAEQVRGNAAIALGYLSFNHSAERQILNRCRNDPYLMRILLYYTKQTKISPSFLQAWRHYKRIGLPRIPEGRTNLIGYKPEGMFEDGRPMTMLSFDDTSNTRSSASNLAGEDGRLTGRSSRASRISGTPRHSATPTAIQAASANLRGSQLSLDSQRSQHSLVQQEVTAGD</sequence>
<accession>A0ABQ9EHZ7</accession>
<dbReference type="Gene3D" id="1.25.40.20">
    <property type="entry name" value="Ankyrin repeat-containing domain"/>
    <property type="match status" value="1"/>
</dbReference>
<comment type="caution">
    <text evidence="2">The sequence shown here is derived from an EMBL/GenBank/DDBJ whole genome shotgun (WGS) entry which is preliminary data.</text>
</comment>
<feature type="compositionally biased region" description="Polar residues" evidence="1">
    <location>
        <begin position="806"/>
        <end position="824"/>
    </location>
</feature>
<evidence type="ECO:0000313" key="3">
    <source>
        <dbReference type="Proteomes" id="UP001217089"/>
    </source>
</evidence>
<feature type="region of interest" description="Disordered" evidence="1">
    <location>
        <begin position="786"/>
        <end position="824"/>
    </location>
</feature>
<feature type="region of interest" description="Disordered" evidence="1">
    <location>
        <begin position="840"/>
        <end position="859"/>
    </location>
</feature>
<dbReference type="InterPro" id="IPR043379">
    <property type="entry name" value="ANKAR"/>
</dbReference>
<gene>
    <name evidence="2" type="ORF">KUTeg_019887</name>
</gene>
<feature type="compositionally biased region" description="Polar residues" evidence="1">
    <location>
        <begin position="786"/>
        <end position="796"/>
    </location>
</feature>
<dbReference type="PANTHER" id="PTHR46464">
    <property type="entry name" value="ANK_REP_REGION DOMAIN-CONTAINING PROTEIN"/>
    <property type="match status" value="1"/>
</dbReference>
<name>A0ABQ9EHZ7_TEGGR</name>
<organism evidence="2 3">
    <name type="scientific">Tegillarca granosa</name>
    <name type="common">Malaysian cockle</name>
    <name type="synonym">Anadara granosa</name>
    <dbReference type="NCBI Taxonomy" id="220873"/>
    <lineage>
        <taxon>Eukaryota</taxon>
        <taxon>Metazoa</taxon>
        <taxon>Spiralia</taxon>
        <taxon>Lophotrochozoa</taxon>
        <taxon>Mollusca</taxon>
        <taxon>Bivalvia</taxon>
        <taxon>Autobranchia</taxon>
        <taxon>Pteriomorphia</taxon>
        <taxon>Arcoida</taxon>
        <taxon>Arcoidea</taxon>
        <taxon>Arcidae</taxon>
        <taxon>Tegillarca</taxon>
    </lineage>
</organism>
<protein>
    <recommendedName>
        <fullName evidence="4">Ankyrin and armadillo repeat-containing protein</fullName>
    </recommendedName>
</protein>
<dbReference type="PANTHER" id="PTHR46464:SF2">
    <property type="entry name" value="ANKYRIN AND ARMADILLO REPEAT-CONTAINING PROTEIN"/>
    <property type="match status" value="1"/>
</dbReference>
<dbReference type="Gene3D" id="1.25.10.10">
    <property type="entry name" value="Leucine-rich Repeat Variant"/>
    <property type="match status" value="3"/>
</dbReference>
<dbReference type="SMART" id="SM00185">
    <property type="entry name" value="ARM"/>
    <property type="match status" value="7"/>
</dbReference>
<dbReference type="Proteomes" id="UP001217089">
    <property type="component" value="Unassembled WGS sequence"/>
</dbReference>
<reference evidence="2 3" key="1">
    <citation type="submission" date="2022-12" db="EMBL/GenBank/DDBJ databases">
        <title>Chromosome-level genome of Tegillarca granosa.</title>
        <authorList>
            <person name="Kim J."/>
        </authorList>
    </citation>
    <scope>NUCLEOTIDE SEQUENCE [LARGE SCALE GENOMIC DNA]</scope>
    <source>
        <strain evidence="2">Teg-2019</strain>
        <tissue evidence="2">Adductor muscle</tissue>
    </source>
</reference>
<evidence type="ECO:0000313" key="2">
    <source>
        <dbReference type="EMBL" id="KAJ8303491.1"/>
    </source>
</evidence>
<evidence type="ECO:0008006" key="4">
    <source>
        <dbReference type="Google" id="ProtNLM"/>
    </source>
</evidence>
<dbReference type="SUPFAM" id="SSF48371">
    <property type="entry name" value="ARM repeat"/>
    <property type="match status" value="2"/>
</dbReference>
<dbReference type="EMBL" id="JARBDR010000917">
    <property type="protein sequence ID" value="KAJ8303491.1"/>
    <property type="molecule type" value="Genomic_DNA"/>
</dbReference>